<dbReference type="AlphaFoldDB" id="A0A0W0FH41"/>
<organism evidence="3 4">
    <name type="scientific">Moniliophthora roreri</name>
    <name type="common">Frosty pod rot fungus</name>
    <name type="synonym">Monilia roreri</name>
    <dbReference type="NCBI Taxonomy" id="221103"/>
    <lineage>
        <taxon>Eukaryota</taxon>
        <taxon>Fungi</taxon>
        <taxon>Dikarya</taxon>
        <taxon>Basidiomycota</taxon>
        <taxon>Agaricomycotina</taxon>
        <taxon>Agaricomycetes</taxon>
        <taxon>Agaricomycetidae</taxon>
        <taxon>Agaricales</taxon>
        <taxon>Marasmiineae</taxon>
        <taxon>Marasmiaceae</taxon>
        <taxon>Moniliophthora</taxon>
    </lineage>
</organism>
<proteinExistence type="predicted"/>
<keyword evidence="2" id="KW-0812">Transmembrane</keyword>
<feature type="compositionally biased region" description="Basic and acidic residues" evidence="1">
    <location>
        <begin position="47"/>
        <end position="64"/>
    </location>
</feature>
<gene>
    <name evidence="3" type="ORF">WG66_11843</name>
</gene>
<dbReference type="PANTHER" id="PTHR36987:SF1">
    <property type="entry name" value="NADH DEHYDROGENASE [UBIQUINONE] 1 BETA SUBCOMPLEX SUBUNIT 2"/>
    <property type="match status" value="1"/>
</dbReference>
<evidence type="ECO:0000256" key="2">
    <source>
        <dbReference type="SAM" id="Phobius"/>
    </source>
</evidence>
<feature type="transmembrane region" description="Helical" evidence="2">
    <location>
        <begin position="15"/>
        <end position="34"/>
    </location>
</feature>
<dbReference type="GO" id="GO:0005743">
    <property type="term" value="C:mitochondrial inner membrane"/>
    <property type="evidence" value="ECO:0007669"/>
    <property type="project" value="InterPro"/>
</dbReference>
<dbReference type="EMBL" id="LATX01001986">
    <property type="protein sequence ID" value="KTB35678.1"/>
    <property type="molecule type" value="Genomic_DNA"/>
</dbReference>
<evidence type="ECO:0000256" key="1">
    <source>
        <dbReference type="SAM" id="MobiDB-lite"/>
    </source>
</evidence>
<comment type="caution">
    <text evidence="3">The sequence shown here is derived from an EMBL/GenBank/DDBJ whole genome shotgun (WGS) entry which is preliminary data.</text>
</comment>
<accession>A0A0W0FH41</accession>
<dbReference type="Proteomes" id="UP000054988">
    <property type="component" value="Unassembled WGS sequence"/>
</dbReference>
<feature type="region of interest" description="Disordered" evidence="1">
    <location>
        <begin position="45"/>
        <end position="64"/>
    </location>
</feature>
<name>A0A0W0FH41_MONRR</name>
<protein>
    <submittedName>
        <fullName evidence="3">Uncharacterized protein</fullName>
    </submittedName>
</protein>
<dbReference type="eggNOG" id="ENOG502S7Y8">
    <property type="taxonomic scope" value="Eukaryota"/>
</dbReference>
<evidence type="ECO:0000313" key="4">
    <source>
        <dbReference type="Proteomes" id="UP000054988"/>
    </source>
</evidence>
<reference evidence="3 4" key="1">
    <citation type="submission" date="2015-12" db="EMBL/GenBank/DDBJ databases">
        <title>Draft genome sequence of Moniliophthora roreri, the causal agent of frosty pod rot of cacao.</title>
        <authorList>
            <person name="Aime M.C."/>
            <person name="Diaz-Valderrama J.R."/>
            <person name="Kijpornyongpan T."/>
            <person name="Phillips-Mora W."/>
        </authorList>
    </citation>
    <scope>NUCLEOTIDE SEQUENCE [LARGE SCALE GENOMIC DNA]</scope>
    <source>
        <strain evidence="3 4">MCA 2952</strain>
    </source>
</reference>
<sequence>MAGAPPSSGFHLPGFKYNFMAKALGATMWFFIFYRVRQDGGKLIGHHPFEHGDSHGHGHSEHHK</sequence>
<evidence type="ECO:0000313" key="3">
    <source>
        <dbReference type="EMBL" id="KTB35678.1"/>
    </source>
</evidence>
<dbReference type="PANTHER" id="PTHR36987">
    <property type="entry name" value="NADH DEHYDROGENASE [UBIQUINONE] 1 BETA SUBCOMPLEX SUBUNIT 2-LIKE"/>
    <property type="match status" value="1"/>
</dbReference>
<dbReference type="GO" id="GO:0045271">
    <property type="term" value="C:respiratory chain complex I"/>
    <property type="evidence" value="ECO:0007669"/>
    <property type="project" value="InterPro"/>
</dbReference>
<keyword evidence="2" id="KW-0472">Membrane</keyword>
<keyword evidence="2" id="KW-1133">Transmembrane helix</keyword>
<dbReference type="InterPro" id="IPR044980">
    <property type="entry name" value="NDUFB2_plant/fungi"/>
</dbReference>